<gene>
    <name evidence="7" type="ORF">CLV40_110229</name>
</gene>
<evidence type="ECO:0000259" key="6">
    <source>
        <dbReference type="Pfam" id="PF08386"/>
    </source>
</evidence>
<organism evidence="7 8">
    <name type="scientific">Actinokineospora auranticolor</name>
    <dbReference type="NCBI Taxonomy" id="155976"/>
    <lineage>
        <taxon>Bacteria</taxon>
        <taxon>Bacillati</taxon>
        <taxon>Actinomycetota</taxon>
        <taxon>Actinomycetes</taxon>
        <taxon>Pseudonocardiales</taxon>
        <taxon>Pseudonocardiaceae</taxon>
        <taxon>Actinokineospora</taxon>
    </lineage>
</organism>
<comment type="caution">
    <text evidence="7">The sequence shown here is derived from an EMBL/GenBank/DDBJ whole genome shotgun (WGS) entry which is preliminary data.</text>
</comment>
<evidence type="ECO:0000259" key="5">
    <source>
        <dbReference type="Pfam" id="PF00561"/>
    </source>
</evidence>
<reference evidence="7 8" key="1">
    <citation type="submission" date="2018-02" db="EMBL/GenBank/DDBJ databases">
        <title>Genomic Encyclopedia of Archaeal and Bacterial Type Strains, Phase II (KMG-II): from individual species to whole genera.</title>
        <authorList>
            <person name="Goeker M."/>
        </authorList>
    </citation>
    <scope>NUCLEOTIDE SEQUENCE [LARGE SCALE GENOMIC DNA]</scope>
    <source>
        <strain evidence="7 8">YU 961-1</strain>
    </source>
</reference>
<dbReference type="PANTHER" id="PTHR43248">
    <property type="entry name" value="2-SUCCINYL-6-HYDROXY-2,4-CYCLOHEXADIENE-1-CARBOXYLATE SYNTHASE"/>
    <property type="match status" value="1"/>
</dbReference>
<dbReference type="ESTHER" id="9pseu-a0a2s6gmr9">
    <property type="family name" value="Tiancimycin-TnmK-Tripeptidase-HIP"/>
</dbReference>
<evidence type="ECO:0000256" key="1">
    <source>
        <dbReference type="ARBA" id="ARBA00010088"/>
    </source>
</evidence>
<proteinExistence type="inferred from homology"/>
<dbReference type="InterPro" id="IPR013595">
    <property type="entry name" value="Pept_S33_TAP-like_C"/>
</dbReference>
<sequence length="496" mass="53777">MKTLLAATTIAATLATGMGTAAAAPASVDSANRFHSQRLNWKPCDDARLDAAGASCADVTVPLDYAKPDGRTITVAISRIKATDTRNRRGIMLSNPGGPGGPGLDFALDFRDALAPDVRGRYDQIGMDPRGVGRSTPVDCKWPVATMLRSAGLDRAAFTETARLETDLARRCRDTVGSAYLRHITTRNTVRDMDVIRAALGEKKISYFGVSYGTYLGAVFTQMFPNRTDRIVLDSAADPARWGVATFQAMGPANEAAFDDWAAWVAARDGEYHLGGTAHEVRARFQGLVARAARQPIKVGAYAVDEHMLPMVPYVLFDDHRNNGTLAEVVRQLTDAADGKAVRPHPALEGVFLNLTSSDPTRQNSAQTAVICGDAAMPRDPQWYWRNIQRSRTTQPLFGPVANNILPCAAWAPPAEPTTVVRNSVPALIVQSTGDTRTTYAGAVDLHRAMTGSKLVTLKDTRVHWVFGRYPNTCVENSVNTYFRDGTLPAADRACR</sequence>
<feature type="domain" description="AB hydrolase-1" evidence="5">
    <location>
        <begin position="94"/>
        <end position="246"/>
    </location>
</feature>
<dbReference type="SUPFAM" id="SSF53474">
    <property type="entry name" value="alpha/beta-Hydrolases"/>
    <property type="match status" value="1"/>
</dbReference>
<dbReference type="RefSeq" id="WP_245931410.1">
    <property type="nucleotide sequence ID" value="NZ_CP154825.1"/>
</dbReference>
<feature type="signal peptide" evidence="4">
    <location>
        <begin position="1"/>
        <end position="23"/>
    </location>
</feature>
<comment type="similarity">
    <text evidence="1">Belongs to the peptidase S33 family.</text>
</comment>
<dbReference type="InterPro" id="IPR000073">
    <property type="entry name" value="AB_hydrolase_1"/>
</dbReference>
<name>A0A2S6GMR9_9PSEU</name>
<feature type="domain" description="Peptidase S33 tripeptidyl aminopeptidase-like C-terminal" evidence="6">
    <location>
        <begin position="396"/>
        <end position="495"/>
    </location>
</feature>
<dbReference type="PANTHER" id="PTHR43248:SF29">
    <property type="entry name" value="TRIPEPTIDYL AMINOPEPTIDASE"/>
    <property type="match status" value="1"/>
</dbReference>
<dbReference type="Pfam" id="PF00561">
    <property type="entry name" value="Abhydrolase_1"/>
    <property type="match status" value="1"/>
</dbReference>
<dbReference type="Gene3D" id="3.40.50.1820">
    <property type="entry name" value="alpha/beta hydrolase"/>
    <property type="match status" value="1"/>
</dbReference>
<evidence type="ECO:0000256" key="2">
    <source>
        <dbReference type="ARBA" id="ARBA00022729"/>
    </source>
</evidence>
<evidence type="ECO:0000256" key="3">
    <source>
        <dbReference type="ARBA" id="ARBA00022801"/>
    </source>
</evidence>
<dbReference type="InterPro" id="IPR029058">
    <property type="entry name" value="AB_hydrolase_fold"/>
</dbReference>
<keyword evidence="2 4" id="KW-0732">Signal</keyword>
<protein>
    <submittedName>
        <fullName evidence="7">Alpha/beta hydrolase family protein</fullName>
    </submittedName>
</protein>
<keyword evidence="3 7" id="KW-0378">Hydrolase</keyword>
<keyword evidence="8" id="KW-1185">Reference proteome</keyword>
<dbReference type="AlphaFoldDB" id="A0A2S6GMR9"/>
<evidence type="ECO:0000256" key="4">
    <source>
        <dbReference type="SAM" id="SignalP"/>
    </source>
</evidence>
<dbReference type="EMBL" id="PTIX01000010">
    <property type="protein sequence ID" value="PPK66525.1"/>
    <property type="molecule type" value="Genomic_DNA"/>
</dbReference>
<evidence type="ECO:0000313" key="8">
    <source>
        <dbReference type="Proteomes" id="UP000239203"/>
    </source>
</evidence>
<dbReference type="InterPro" id="IPR051601">
    <property type="entry name" value="Serine_prot/Carboxylest_S33"/>
</dbReference>
<feature type="chain" id="PRO_5015739109" evidence="4">
    <location>
        <begin position="24"/>
        <end position="496"/>
    </location>
</feature>
<dbReference type="Proteomes" id="UP000239203">
    <property type="component" value="Unassembled WGS sequence"/>
</dbReference>
<dbReference type="Pfam" id="PF08386">
    <property type="entry name" value="Abhydrolase_4"/>
    <property type="match status" value="1"/>
</dbReference>
<evidence type="ECO:0000313" key="7">
    <source>
        <dbReference type="EMBL" id="PPK66525.1"/>
    </source>
</evidence>
<dbReference type="GO" id="GO:0016787">
    <property type="term" value="F:hydrolase activity"/>
    <property type="evidence" value="ECO:0007669"/>
    <property type="project" value="UniProtKB-KW"/>
</dbReference>
<accession>A0A2S6GMR9</accession>